<dbReference type="AlphaFoldDB" id="A0AAE6Z0D6"/>
<dbReference type="EMBL" id="CP033622">
    <property type="protein sequence ID" value="QIZ51130.1"/>
    <property type="molecule type" value="Genomic_DNA"/>
</dbReference>
<evidence type="ECO:0000256" key="14">
    <source>
        <dbReference type="RuleBase" id="RU000584"/>
    </source>
</evidence>
<dbReference type="SUPFAM" id="SSF51735">
    <property type="entry name" value="NAD(P)-binding Rossmann-fold domains"/>
    <property type="match status" value="1"/>
</dbReference>
<evidence type="ECO:0000259" key="15">
    <source>
        <dbReference type="Pfam" id="PF00745"/>
    </source>
</evidence>
<dbReference type="InterPro" id="IPR018214">
    <property type="entry name" value="GluRdtase_CS"/>
</dbReference>
<organism evidence="18 19">
    <name type="scientific">Dickeya zeae</name>
    <dbReference type="NCBI Taxonomy" id="204042"/>
    <lineage>
        <taxon>Bacteria</taxon>
        <taxon>Pseudomonadati</taxon>
        <taxon>Pseudomonadota</taxon>
        <taxon>Gammaproteobacteria</taxon>
        <taxon>Enterobacterales</taxon>
        <taxon>Pectobacteriaceae</taxon>
        <taxon>Dickeya</taxon>
    </lineage>
</organism>
<evidence type="ECO:0000256" key="3">
    <source>
        <dbReference type="ARBA" id="ARBA00012970"/>
    </source>
</evidence>
<feature type="domain" description="Tetrapyrrole biosynthesis glutamyl-tRNA reductase dimerisation" evidence="15">
    <location>
        <begin position="320"/>
        <end position="416"/>
    </location>
</feature>
<evidence type="ECO:0000256" key="5">
    <source>
        <dbReference type="ARBA" id="ARBA00023002"/>
    </source>
</evidence>
<dbReference type="InterPro" id="IPR000343">
    <property type="entry name" value="4pyrrol_synth_GluRdtase"/>
</dbReference>
<comment type="function">
    <text evidence="9">Catalyzes the NADPH-dependent reduction of glutamyl-tRNA(Glu) to glutamate 1-semialdehyde (GSA).</text>
</comment>
<dbReference type="InterPro" id="IPR006151">
    <property type="entry name" value="Shikm_DH/Glu-tRNA_Rdtase"/>
</dbReference>
<evidence type="ECO:0000256" key="11">
    <source>
        <dbReference type="PIRSR" id="PIRSR000445-2"/>
    </source>
</evidence>
<evidence type="ECO:0000256" key="12">
    <source>
        <dbReference type="PIRSR" id="PIRSR000445-3"/>
    </source>
</evidence>
<dbReference type="CDD" id="cd05213">
    <property type="entry name" value="NAD_bind_Glutamyl_tRNA_reduct"/>
    <property type="match status" value="1"/>
</dbReference>
<sequence length="418" mass="46506">MTLLALGINHKTAPVSLRERVAFSPDRQGQALHSLLQQPLVQGGVLLSTCNRTELYLSVEEQDNQHEQLIAWLCDYHQLNPDDIRKNLYWHEGNAAVSHLMRVASGLDSLVLGEPQILGQVKKAFADSQRERSLSGDLERMFQKSFTVAKRVRTETDIGASAVSVAFAACTLARQIFESLADVNVLLVGAGETIELVSRHLREHRVKRMVIANRTRERAQALAEEVGAEVITLAELDAHLPQADIVISSTASTLPIIGKGMMERTMKARRNQPMLMVDIAVPRDIEPEVGRLPNIYLYSVDDLQAIIQHNLAQRKAAAIQAESIVQQECSEFMAWLRAQSAVDTIRDYRSQADSLREEMTTKALAAIQNGGDVEAIVQELTHRLTNRLIHAPTRSLQQAARDGDVERLQILRDSLGLN</sequence>
<dbReference type="Pfam" id="PF01488">
    <property type="entry name" value="Shikimate_DH"/>
    <property type="match status" value="1"/>
</dbReference>
<evidence type="ECO:0000256" key="13">
    <source>
        <dbReference type="PIRSR" id="PIRSR000445-4"/>
    </source>
</evidence>
<comment type="catalytic activity">
    <reaction evidence="7 9 14">
        <text>(S)-4-amino-5-oxopentanoate + tRNA(Glu) + NADP(+) = L-glutamyl-tRNA(Glu) + NADPH + H(+)</text>
        <dbReference type="Rhea" id="RHEA:12344"/>
        <dbReference type="Rhea" id="RHEA-COMP:9663"/>
        <dbReference type="Rhea" id="RHEA-COMP:9680"/>
        <dbReference type="ChEBI" id="CHEBI:15378"/>
        <dbReference type="ChEBI" id="CHEBI:57501"/>
        <dbReference type="ChEBI" id="CHEBI:57783"/>
        <dbReference type="ChEBI" id="CHEBI:58349"/>
        <dbReference type="ChEBI" id="CHEBI:78442"/>
        <dbReference type="ChEBI" id="CHEBI:78520"/>
        <dbReference type="EC" id="1.2.1.70"/>
    </reaction>
</comment>
<dbReference type="SUPFAM" id="SSF69742">
    <property type="entry name" value="Glutamyl tRNA-reductase catalytic, N-terminal domain"/>
    <property type="match status" value="1"/>
</dbReference>
<evidence type="ECO:0000256" key="4">
    <source>
        <dbReference type="ARBA" id="ARBA00022857"/>
    </source>
</evidence>
<evidence type="ECO:0000256" key="2">
    <source>
        <dbReference type="ARBA" id="ARBA00005916"/>
    </source>
</evidence>
<evidence type="ECO:0000313" key="18">
    <source>
        <dbReference type="EMBL" id="QIZ51130.1"/>
    </source>
</evidence>
<dbReference type="Proteomes" id="UP000500801">
    <property type="component" value="Chromosome"/>
</dbReference>
<dbReference type="InterPro" id="IPR036453">
    <property type="entry name" value="GluRdtase_dimer_dom_sf"/>
</dbReference>
<evidence type="ECO:0000256" key="9">
    <source>
        <dbReference type="HAMAP-Rule" id="MF_00087"/>
    </source>
</evidence>
<feature type="binding site" evidence="9 11">
    <location>
        <begin position="114"/>
        <end position="116"/>
    </location>
    <ligand>
        <name>substrate</name>
    </ligand>
</feature>
<reference evidence="18 19" key="1">
    <citation type="submission" date="2018-11" db="EMBL/GenBank/DDBJ databases">
        <title>Complete genome sequence of Dickeya zeae strain CE1 infecting Canna edulis Ker-Gawl. in China.</title>
        <authorList>
            <person name="Zhang J."/>
            <person name="Lin B."/>
            <person name="Shen H."/>
            <person name="Jiang S."/>
            <person name="Pu X."/>
            <person name="Sun D."/>
        </authorList>
    </citation>
    <scope>NUCLEOTIDE SEQUENCE [LARGE SCALE GENOMIC DNA]</scope>
    <source>
        <strain evidence="18 19">CE1</strain>
    </source>
</reference>
<name>A0AAE6Z0D6_9GAMM</name>
<dbReference type="InterPro" id="IPR015896">
    <property type="entry name" value="4pyrrol_synth_GluRdtase_dimer"/>
</dbReference>
<dbReference type="HAMAP" id="MF_00087">
    <property type="entry name" value="Glu_tRNA_reductase"/>
    <property type="match status" value="1"/>
</dbReference>
<feature type="active site" description="Nucleophile" evidence="9 10">
    <location>
        <position position="50"/>
    </location>
</feature>
<feature type="site" description="Important for activity" evidence="9 13">
    <location>
        <position position="99"/>
    </location>
</feature>
<evidence type="ECO:0000313" key="19">
    <source>
        <dbReference type="Proteomes" id="UP000500801"/>
    </source>
</evidence>
<evidence type="ECO:0000259" key="17">
    <source>
        <dbReference type="Pfam" id="PF05201"/>
    </source>
</evidence>
<dbReference type="PANTHER" id="PTHR43013">
    <property type="entry name" value="GLUTAMYL-TRNA REDUCTASE"/>
    <property type="match status" value="1"/>
</dbReference>
<comment type="pathway">
    <text evidence="1 9 14">Porphyrin-containing compound metabolism; protoporphyrin-IX biosynthesis; 5-aminolevulinate from L-glutamyl-tRNA(Glu): step 1/2.</text>
</comment>
<dbReference type="InterPro" id="IPR015895">
    <property type="entry name" value="4pyrrol_synth_GluRdtase_N"/>
</dbReference>
<evidence type="ECO:0000256" key="1">
    <source>
        <dbReference type="ARBA" id="ARBA00005059"/>
    </source>
</evidence>
<comment type="miscellaneous">
    <text evidence="9">During catalysis, the active site Cys acts as a nucleophile attacking the alpha-carbonyl group of tRNA-bound glutamate with the formation of a thioester intermediate between enzyme and glutamate, and the concomitant release of tRNA(Glu). The thioester intermediate is finally reduced by direct hydride transfer from NADPH, to form the product GSA.</text>
</comment>
<dbReference type="NCBIfam" id="TIGR01035">
    <property type="entry name" value="hemA"/>
    <property type="match status" value="1"/>
</dbReference>
<dbReference type="EC" id="1.2.1.70" evidence="3 9"/>
<feature type="binding site" evidence="9 12">
    <location>
        <begin position="189"/>
        <end position="194"/>
    </location>
    <ligand>
        <name>NADP(+)</name>
        <dbReference type="ChEBI" id="CHEBI:58349"/>
    </ligand>
</feature>
<comment type="similarity">
    <text evidence="2 9 14">Belongs to the glutamyl-tRNA reductase family.</text>
</comment>
<dbReference type="PROSITE" id="PS00747">
    <property type="entry name" value="GLUTR"/>
    <property type="match status" value="1"/>
</dbReference>
<dbReference type="Gene3D" id="3.40.50.720">
    <property type="entry name" value="NAD(P)-binding Rossmann-like Domain"/>
    <property type="match status" value="1"/>
</dbReference>
<protein>
    <recommendedName>
        <fullName evidence="8 9">Glutamyl-tRNA reductase</fullName>
        <shortName evidence="9">GluTR</shortName>
        <ecNumber evidence="3 9">1.2.1.70</ecNumber>
    </recommendedName>
</protein>
<evidence type="ECO:0000256" key="8">
    <source>
        <dbReference type="ARBA" id="ARBA00068659"/>
    </source>
</evidence>
<comment type="subunit">
    <text evidence="9">Homodimer.</text>
</comment>
<evidence type="ECO:0000259" key="16">
    <source>
        <dbReference type="Pfam" id="PF01488"/>
    </source>
</evidence>
<dbReference type="GO" id="GO:0008883">
    <property type="term" value="F:glutamyl-tRNA reductase activity"/>
    <property type="evidence" value="ECO:0007669"/>
    <property type="project" value="UniProtKB-UniRule"/>
</dbReference>
<feature type="binding site" evidence="9 11">
    <location>
        <position position="109"/>
    </location>
    <ligand>
        <name>substrate</name>
    </ligand>
</feature>
<feature type="binding site" evidence="9 11">
    <location>
        <begin position="49"/>
        <end position="52"/>
    </location>
    <ligand>
        <name>substrate</name>
    </ligand>
</feature>
<dbReference type="FunFam" id="3.30.460.30:FF:000001">
    <property type="entry name" value="Glutamyl-tRNA reductase"/>
    <property type="match status" value="1"/>
</dbReference>
<dbReference type="Pfam" id="PF00745">
    <property type="entry name" value="GlutR_dimer"/>
    <property type="match status" value="1"/>
</dbReference>
<dbReference type="Gene3D" id="3.30.460.30">
    <property type="entry name" value="Glutamyl-tRNA reductase, N-terminal domain"/>
    <property type="match status" value="1"/>
</dbReference>
<keyword evidence="5 9" id="KW-0560">Oxidoreductase</keyword>
<dbReference type="InterPro" id="IPR036343">
    <property type="entry name" value="GluRdtase_N_sf"/>
</dbReference>
<dbReference type="PANTHER" id="PTHR43013:SF1">
    <property type="entry name" value="GLUTAMYL-TRNA REDUCTASE"/>
    <property type="match status" value="1"/>
</dbReference>
<dbReference type="InterPro" id="IPR036291">
    <property type="entry name" value="NAD(P)-bd_dom_sf"/>
</dbReference>
<evidence type="ECO:0000256" key="6">
    <source>
        <dbReference type="ARBA" id="ARBA00023244"/>
    </source>
</evidence>
<proteinExistence type="inferred from homology"/>
<feature type="domain" description="Glutamyl-tRNA reductase N-terminal" evidence="17">
    <location>
        <begin position="6"/>
        <end position="156"/>
    </location>
</feature>
<comment type="domain">
    <text evidence="9">Possesses an unusual extended V-shaped dimeric structure with each monomer consisting of three distinct domains arranged along a curved 'spinal' alpha-helix. The N-terminal catalytic domain specifically recognizes the glutamate moiety of the substrate. The second domain is the NADPH-binding domain, and the third C-terminal domain is responsible for dimerization.</text>
</comment>
<keyword evidence="4 9" id="KW-0521">NADP</keyword>
<dbReference type="SUPFAM" id="SSF69075">
    <property type="entry name" value="Glutamyl tRNA-reductase dimerization domain"/>
    <property type="match status" value="1"/>
</dbReference>
<dbReference type="Pfam" id="PF05201">
    <property type="entry name" value="GlutR_N"/>
    <property type="match status" value="1"/>
</dbReference>
<keyword evidence="6 9" id="KW-0627">Porphyrin biosynthesis</keyword>
<evidence type="ECO:0000256" key="10">
    <source>
        <dbReference type="PIRSR" id="PIRSR000445-1"/>
    </source>
</evidence>
<feature type="binding site" evidence="9 11">
    <location>
        <position position="120"/>
    </location>
    <ligand>
        <name>substrate</name>
    </ligand>
</feature>
<accession>A0AAE6Z0D6</accession>
<evidence type="ECO:0000256" key="7">
    <source>
        <dbReference type="ARBA" id="ARBA00047464"/>
    </source>
</evidence>
<dbReference type="FunFam" id="3.40.50.720:FF:000031">
    <property type="entry name" value="Glutamyl-tRNA reductase"/>
    <property type="match status" value="1"/>
</dbReference>
<gene>
    <name evidence="9" type="primary">hemA</name>
    <name evidence="18" type="ORF">DWG24_10325</name>
</gene>
<dbReference type="RefSeq" id="WP_168362448.1">
    <property type="nucleotide sequence ID" value="NZ_CP033622.1"/>
</dbReference>
<feature type="domain" description="Quinate/shikimate 5-dehydrogenase/glutamyl-tRNA reductase" evidence="16">
    <location>
        <begin position="172"/>
        <end position="306"/>
    </location>
</feature>
<dbReference type="GO" id="GO:0050661">
    <property type="term" value="F:NADP binding"/>
    <property type="evidence" value="ECO:0007669"/>
    <property type="project" value="InterPro"/>
</dbReference>
<dbReference type="PIRSF" id="PIRSF000445">
    <property type="entry name" value="4pyrrol_synth_GluRdtase"/>
    <property type="match status" value="1"/>
</dbReference>
<dbReference type="GO" id="GO:0019353">
    <property type="term" value="P:protoporphyrinogen IX biosynthetic process from glutamate"/>
    <property type="evidence" value="ECO:0007669"/>
    <property type="project" value="TreeGrafter"/>
</dbReference>